<dbReference type="PANTHER" id="PTHR21301:SF10">
    <property type="entry name" value="REVERSE TRANSCRIPTASE DOMAIN-CONTAINING PROTEIN"/>
    <property type="match status" value="1"/>
</dbReference>
<keyword evidence="3" id="KW-1185">Reference proteome</keyword>
<dbReference type="EMBL" id="BMAT01013135">
    <property type="protein sequence ID" value="GFS06193.1"/>
    <property type="molecule type" value="Genomic_DNA"/>
</dbReference>
<evidence type="ECO:0000313" key="2">
    <source>
        <dbReference type="EMBL" id="GFS06193.1"/>
    </source>
</evidence>
<organism evidence="2 3">
    <name type="scientific">Elysia marginata</name>
    <dbReference type="NCBI Taxonomy" id="1093978"/>
    <lineage>
        <taxon>Eukaryota</taxon>
        <taxon>Metazoa</taxon>
        <taxon>Spiralia</taxon>
        <taxon>Lophotrochozoa</taxon>
        <taxon>Mollusca</taxon>
        <taxon>Gastropoda</taxon>
        <taxon>Heterobranchia</taxon>
        <taxon>Euthyneura</taxon>
        <taxon>Panpulmonata</taxon>
        <taxon>Sacoglossa</taxon>
        <taxon>Placobranchoidea</taxon>
        <taxon>Plakobranchidae</taxon>
        <taxon>Elysia</taxon>
    </lineage>
</organism>
<dbReference type="AlphaFoldDB" id="A0AAV4I7A8"/>
<sequence length="347" mass="39781">MGTKMGPSYACLFMGYLEWQMVNRYQGPTPEFYYRYIDDGIGVSTMPVDGLKKYIDFVKTFHPSISFTSGISTSTVNFLDIKISIRDRFLHSSVYYKPTDSHTYLTYTSSHPHSCKRSIPFSQMLRLLRLCQDDIDFREQCLRMCDFFVSCGYPLEVLDDACNRVSKIIRTDALIPRPEQSSQRTKLIMTYHPHNLVARKIVLNNLSILQADPDAREVFDEPPLVVYRRAKNIRDMLVRSRISASHDSGTRPCRRPRCKTCTYVSQSSEINTPRGVFTIADSFTCTSRNLIYAIVCKRCDMVLLVKLAAIWRHGLANICAMCKTGFIKPSLYIFAPLATKAALTWRC</sequence>
<feature type="domain" description="Helix-turn-helix" evidence="1">
    <location>
        <begin position="104"/>
        <end position="159"/>
    </location>
</feature>
<dbReference type="InterPro" id="IPR058912">
    <property type="entry name" value="HTH_animal"/>
</dbReference>
<evidence type="ECO:0000259" key="1">
    <source>
        <dbReference type="Pfam" id="PF26215"/>
    </source>
</evidence>
<dbReference type="Proteomes" id="UP000762676">
    <property type="component" value="Unassembled WGS sequence"/>
</dbReference>
<accession>A0AAV4I7A8</accession>
<comment type="caution">
    <text evidence="2">The sequence shown here is derived from an EMBL/GenBank/DDBJ whole genome shotgun (WGS) entry which is preliminary data.</text>
</comment>
<gene>
    <name evidence="2" type="ORF">ElyMa_006538100</name>
</gene>
<dbReference type="PANTHER" id="PTHR21301">
    <property type="entry name" value="REVERSE TRANSCRIPTASE"/>
    <property type="match status" value="1"/>
</dbReference>
<proteinExistence type="predicted"/>
<protein>
    <recommendedName>
        <fullName evidence="1">Helix-turn-helix domain-containing protein</fullName>
    </recommendedName>
</protein>
<reference evidence="2 3" key="1">
    <citation type="journal article" date="2021" name="Elife">
        <title>Chloroplast acquisition without the gene transfer in kleptoplastic sea slugs, Plakobranchus ocellatus.</title>
        <authorList>
            <person name="Maeda T."/>
            <person name="Takahashi S."/>
            <person name="Yoshida T."/>
            <person name="Shimamura S."/>
            <person name="Takaki Y."/>
            <person name="Nagai Y."/>
            <person name="Toyoda A."/>
            <person name="Suzuki Y."/>
            <person name="Arimoto A."/>
            <person name="Ishii H."/>
            <person name="Satoh N."/>
            <person name="Nishiyama T."/>
            <person name="Hasebe M."/>
            <person name="Maruyama T."/>
            <person name="Minagawa J."/>
            <person name="Obokata J."/>
            <person name="Shigenobu S."/>
        </authorList>
    </citation>
    <scope>NUCLEOTIDE SEQUENCE [LARGE SCALE GENOMIC DNA]</scope>
</reference>
<dbReference type="Pfam" id="PF26215">
    <property type="entry name" value="HTH_animal"/>
    <property type="match status" value="1"/>
</dbReference>
<evidence type="ECO:0000313" key="3">
    <source>
        <dbReference type="Proteomes" id="UP000762676"/>
    </source>
</evidence>
<name>A0AAV4I7A8_9GAST</name>